<name>A0ABN9VUL3_9DINO</name>
<accession>A0ABN9VUL3</accession>
<dbReference type="EMBL" id="CAUYUJ010017720">
    <property type="protein sequence ID" value="CAK0877250.1"/>
    <property type="molecule type" value="Genomic_DNA"/>
</dbReference>
<dbReference type="Proteomes" id="UP001189429">
    <property type="component" value="Unassembled WGS sequence"/>
</dbReference>
<protein>
    <submittedName>
        <fullName evidence="1">Uncharacterized protein</fullName>
    </submittedName>
</protein>
<evidence type="ECO:0000313" key="1">
    <source>
        <dbReference type="EMBL" id="CAK0877250.1"/>
    </source>
</evidence>
<comment type="caution">
    <text evidence="1">The sequence shown here is derived from an EMBL/GenBank/DDBJ whole genome shotgun (WGS) entry which is preliminary data.</text>
</comment>
<gene>
    <name evidence="1" type="ORF">PCOR1329_LOCUS61361</name>
</gene>
<sequence>MDEFTDLLLADQTKAPVVIELCRAIREHWQLPEEDAVIERRWCDALVVVKKVAGVVVNLDDMGAASADCDVDVYDGSIDMDSKRHSGKRSAQTSKRQLPQTLDCTLELNSTCRAITETDVTKLLKLVDMAAQIEVELVGTEIARTYEGHEVTHVTGTAERLIGTAGDPPQDRQRLAVLATCLCVCCRSESFRVTPAELAIARASFAAGVKLSAPEHAMDAVIGTPREGHGVKLAQCVLELKGNGLPEQVGVKLDSCVQMLLDAGLLLDKVLYGKWVVILKGVSAVRKTSPLSCK</sequence>
<reference evidence="1" key="1">
    <citation type="submission" date="2023-10" db="EMBL/GenBank/DDBJ databases">
        <authorList>
            <person name="Chen Y."/>
            <person name="Shah S."/>
            <person name="Dougan E. K."/>
            <person name="Thang M."/>
            <person name="Chan C."/>
        </authorList>
    </citation>
    <scope>NUCLEOTIDE SEQUENCE [LARGE SCALE GENOMIC DNA]</scope>
</reference>
<keyword evidence="2" id="KW-1185">Reference proteome</keyword>
<organism evidence="1 2">
    <name type="scientific">Prorocentrum cordatum</name>
    <dbReference type="NCBI Taxonomy" id="2364126"/>
    <lineage>
        <taxon>Eukaryota</taxon>
        <taxon>Sar</taxon>
        <taxon>Alveolata</taxon>
        <taxon>Dinophyceae</taxon>
        <taxon>Prorocentrales</taxon>
        <taxon>Prorocentraceae</taxon>
        <taxon>Prorocentrum</taxon>
    </lineage>
</organism>
<evidence type="ECO:0000313" key="2">
    <source>
        <dbReference type="Proteomes" id="UP001189429"/>
    </source>
</evidence>
<proteinExistence type="predicted"/>